<dbReference type="EMBL" id="VYZN01000044">
    <property type="protein sequence ID" value="KAE9529525.1"/>
    <property type="molecule type" value="Genomic_DNA"/>
</dbReference>
<reference evidence="1 2" key="1">
    <citation type="submission" date="2019-08" db="EMBL/GenBank/DDBJ databases">
        <title>The genome of the soybean aphid Biotype 1, its phylome, world population structure and adaptation to the North American continent.</title>
        <authorList>
            <person name="Giordano R."/>
            <person name="Donthu R.K."/>
            <person name="Hernandez A.G."/>
            <person name="Wright C.L."/>
            <person name="Zimin A.V."/>
        </authorList>
    </citation>
    <scope>NUCLEOTIDE SEQUENCE [LARGE SCALE GENOMIC DNA]</scope>
    <source>
        <tissue evidence="1">Whole aphids</tissue>
    </source>
</reference>
<feature type="non-terminal residue" evidence="1">
    <location>
        <position position="179"/>
    </location>
</feature>
<accession>A0A6G0TB38</accession>
<sequence length="179" mass="20997">MTYSRCNLRKSSEEHKCRHFQNPTKHSTFWALTDIYIHNHIRHMFFVLLFVHHMVNNTCIATAKESMYREFLADCKPCPNMVIAQSDEFFTNLDSKIIRRPKNLGDKKSAWKYKFNKTEYLLTIALKCLYKGKFLNMLLEILIHGKERIAITVLASLVEKEENSLILTRLPLVDTSVSI</sequence>
<dbReference type="AlphaFoldDB" id="A0A6G0TB38"/>
<evidence type="ECO:0008006" key="3">
    <source>
        <dbReference type="Google" id="ProtNLM"/>
    </source>
</evidence>
<evidence type="ECO:0000313" key="2">
    <source>
        <dbReference type="Proteomes" id="UP000475862"/>
    </source>
</evidence>
<organism evidence="1 2">
    <name type="scientific">Aphis glycines</name>
    <name type="common">Soybean aphid</name>
    <dbReference type="NCBI Taxonomy" id="307491"/>
    <lineage>
        <taxon>Eukaryota</taxon>
        <taxon>Metazoa</taxon>
        <taxon>Ecdysozoa</taxon>
        <taxon>Arthropoda</taxon>
        <taxon>Hexapoda</taxon>
        <taxon>Insecta</taxon>
        <taxon>Pterygota</taxon>
        <taxon>Neoptera</taxon>
        <taxon>Paraneoptera</taxon>
        <taxon>Hemiptera</taxon>
        <taxon>Sternorrhyncha</taxon>
        <taxon>Aphidomorpha</taxon>
        <taxon>Aphidoidea</taxon>
        <taxon>Aphididae</taxon>
        <taxon>Aphidini</taxon>
        <taxon>Aphis</taxon>
        <taxon>Aphis</taxon>
    </lineage>
</organism>
<gene>
    <name evidence="1" type="ORF">AGLY_011621</name>
</gene>
<keyword evidence="2" id="KW-1185">Reference proteome</keyword>
<name>A0A6G0TB38_APHGL</name>
<protein>
    <recommendedName>
        <fullName evidence="3">PiggyBac transposable element-derived protein domain-containing protein</fullName>
    </recommendedName>
</protein>
<proteinExistence type="predicted"/>
<evidence type="ECO:0000313" key="1">
    <source>
        <dbReference type="EMBL" id="KAE9529525.1"/>
    </source>
</evidence>
<comment type="caution">
    <text evidence="1">The sequence shown here is derived from an EMBL/GenBank/DDBJ whole genome shotgun (WGS) entry which is preliminary data.</text>
</comment>
<dbReference type="Proteomes" id="UP000475862">
    <property type="component" value="Unassembled WGS sequence"/>
</dbReference>